<name>A0A2K0TSR5_TRIHA</name>
<evidence type="ECO:0000313" key="1">
    <source>
        <dbReference type="EMBL" id="PNP48580.1"/>
    </source>
</evidence>
<dbReference type="AlphaFoldDB" id="A0A2K0TSR5"/>
<comment type="caution">
    <text evidence="1">The sequence shown here is derived from an EMBL/GenBank/DDBJ whole genome shotgun (WGS) entry which is preliminary data.</text>
</comment>
<proteinExistence type="predicted"/>
<protein>
    <submittedName>
        <fullName evidence="1">Uncharacterized protein</fullName>
    </submittedName>
</protein>
<dbReference type="OrthoDB" id="4577114at2759"/>
<dbReference type="EMBL" id="MTYI01000229">
    <property type="protein sequence ID" value="PNP48580.1"/>
    <property type="molecule type" value="Genomic_DNA"/>
</dbReference>
<evidence type="ECO:0000313" key="2">
    <source>
        <dbReference type="Proteomes" id="UP000236290"/>
    </source>
</evidence>
<reference evidence="1 2" key="1">
    <citation type="submission" date="2017-02" db="EMBL/GenBank/DDBJ databases">
        <title>Genomes of Trichoderma spp. with biocontrol activity.</title>
        <authorList>
            <person name="Gardiner D."/>
            <person name="Kazan K."/>
            <person name="Vos C."/>
            <person name="Harvey P."/>
        </authorList>
    </citation>
    <scope>NUCLEOTIDE SEQUENCE [LARGE SCALE GENOMIC DNA]</scope>
    <source>
        <strain evidence="1 2">Tr1</strain>
    </source>
</reference>
<sequence length="96" mass="10947">MLQTIQREQDKGLIMESRKENCRPLETGDVFSLVMAKEEAAKMKFMIDIQWANAKLAAISGAADFWEPPTGYSSDSDRFEYVAAWREALQPPETLF</sequence>
<gene>
    <name evidence="1" type="ORF">THARTR1_10319</name>
</gene>
<organism evidence="1 2">
    <name type="scientific">Trichoderma harzianum</name>
    <name type="common">Hypocrea lixii</name>
    <dbReference type="NCBI Taxonomy" id="5544"/>
    <lineage>
        <taxon>Eukaryota</taxon>
        <taxon>Fungi</taxon>
        <taxon>Dikarya</taxon>
        <taxon>Ascomycota</taxon>
        <taxon>Pezizomycotina</taxon>
        <taxon>Sordariomycetes</taxon>
        <taxon>Hypocreomycetidae</taxon>
        <taxon>Hypocreales</taxon>
        <taxon>Hypocreaceae</taxon>
        <taxon>Trichoderma</taxon>
    </lineage>
</organism>
<accession>A0A2K0TSR5</accession>
<dbReference type="Proteomes" id="UP000236290">
    <property type="component" value="Unassembled WGS sequence"/>
</dbReference>